<dbReference type="InterPro" id="IPR029063">
    <property type="entry name" value="SAM-dependent_MTases_sf"/>
</dbReference>
<name>A0ABU8T8Z2_9PSEU</name>
<evidence type="ECO:0000313" key="4">
    <source>
        <dbReference type="Proteomes" id="UP001364211"/>
    </source>
</evidence>
<organism evidence="3 4">
    <name type="scientific">Pseudonocardia spirodelae</name>
    <dbReference type="NCBI Taxonomy" id="3133431"/>
    <lineage>
        <taxon>Bacteria</taxon>
        <taxon>Bacillati</taxon>
        <taxon>Actinomycetota</taxon>
        <taxon>Actinomycetes</taxon>
        <taxon>Pseudonocardiales</taxon>
        <taxon>Pseudonocardiaceae</taxon>
        <taxon>Pseudonocardia</taxon>
    </lineage>
</organism>
<keyword evidence="4" id="KW-1185">Reference proteome</keyword>
<dbReference type="PANTHER" id="PTHR43619:SF2">
    <property type="entry name" value="S-ADENOSYL-L-METHIONINE-DEPENDENT METHYLTRANSFERASES SUPERFAMILY PROTEIN"/>
    <property type="match status" value="1"/>
</dbReference>
<gene>
    <name evidence="3" type="ORF">WJX68_15815</name>
</gene>
<dbReference type="Proteomes" id="UP001364211">
    <property type="component" value="Unassembled WGS sequence"/>
</dbReference>
<dbReference type="RefSeq" id="WP_340291516.1">
    <property type="nucleotide sequence ID" value="NZ_JBBJUP010000012.1"/>
</dbReference>
<keyword evidence="1 3" id="KW-0489">Methyltransferase</keyword>
<sequence length="274" mass="30640">MPNTEKVDLRGAAATLLMTLYMRRVDARSRRPILGDPWAEPLWDRITHDVHGLWQFTGDVSAIACRAAILDRWTREFLSATPDGQVLHLGCGLDSRPLRVGVPPTCRWLDVDQPGVVDVRRRVYGDDLPDSVEQVPLDLTADDGWPALDADRPTLVVAEGLFMYLPGETVHGIVDRVVSGTPDATLAFDAAAPWTVRVSRWTPTFRAVGTEFRWAWDPAGFAHRHPELTERDDVSVYDEVSLREPRVWLRPLLSAAGHVPAMQDALRLHRFATG</sequence>
<dbReference type="InterPro" id="IPR007213">
    <property type="entry name" value="Ppm1/Ppm2/Tcmp"/>
</dbReference>
<dbReference type="GO" id="GO:0008168">
    <property type="term" value="F:methyltransferase activity"/>
    <property type="evidence" value="ECO:0007669"/>
    <property type="project" value="UniProtKB-KW"/>
</dbReference>
<comment type="caution">
    <text evidence="3">The sequence shown here is derived from an EMBL/GenBank/DDBJ whole genome shotgun (WGS) entry which is preliminary data.</text>
</comment>
<dbReference type="GO" id="GO:0032259">
    <property type="term" value="P:methylation"/>
    <property type="evidence" value="ECO:0007669"/>
    <property type="project" value="UniProtKB-KW"/>
</dbReference>
<dbReference type="EMBL" id="JBBJUP010000012">
    <property type="protein sequence ID" value="MEJ8280411.1"/>
    <property type="molecule type" value="Genomic_DNA"/>
</dbReference>
<accession>A0ABU8T8Z2</accession>
<evidence type="ECO:0000256" key="2">
    <source>
        <dbReference type="ARBA" id="ARBA00022679"/>
    </source>
</evidence>
<keyword evidence="2 3" id="KW-0808">Transferase</keyword>
<dbReference type="PIRSF" id="PIRSF028177">
    <property type="entry name" value="Polyketide_synth_Omtfrase_TcmP"/>
    <property type="match status" value="1"/>
</dbReference>
<dbReference type="InterPro" id="IPR016874">
    <property type="entry name" value="TcmP-like"/>
</dbReference>
<dbReference type="SUPFAM" id="SSF53335">
    <property type="entry name" value="S-adenosyl-L-methionine-dependent methyltransferases"/>
    <property type="match status" value="1"/>
</dbReference>
<evidence type="ECO:0000256" key="1">
    <source>
        <dbReference type="ARBA" id="ARBA00022603"/>
    </source>
</evidence>
<evidence type="ECO:0000313" key="3">
    <source>
        <dbReference type="EMBL" id="MEJ8280411.1"/>
    </source>
</evidence>
<dbReference type="EC" id="2.1.1.-" evidence="3"/>
<proteinExistence type="predicted"/>
<protein>
    <submittedName>
        <fullName evidence="3">Class I SAM-dependent methyltransferase</fullName>
        <ecNumber evidence="3">2.1.1.-</ecNumber>
    </submittedName>
</protein>
<dbReference type="PANTHER" id="PTHR43619">
    <property type="entry name" value="S-ADENOSYL-L-METHIONINE-DEPENDENT METHYLTRANSFERASE YKTD-RELATED"/>
    <property type="match status" value="1"/>
</dbReference>
<dbReference type="Pfam" id="PF04072">
    <property type="entry name" value="LCM"/>
    <property type="match status" value="1"/>
</dbReference>
<reference evidence="3 4" key="1">
    <citation type="submission" date="2024-03" db="EMBL/GenBank/DDBJ databases">
        <title>Draft genome sequence of Pseudonocardia sp. DW16-2.</title>
        <authorList>
            <person name="Duangmal K."/>
        </authorList>
    </citation>
    <scope>NUCLEOTIDE SEQUENCE [LARGE SCALE GENOMIC DNA]</scope>
    <source>
        <strain evidence="3 4">DW16-2</strain>
    </source>
</reference>
<dbReference type="Gene3D" id="3.40.50.150">
    <property type="entry name" value="Vaccinia Virus protein VP39"/>
    <property type="match status" value="1"/>
</dbReference>